<dbReference type="AlphaFoldDB" id="A0ABC9NG44"/>
<dbReference type="Proteomes" id="UP000004110">
    <property type="component" value="Unassembled WGS sequence"/>
</dbReference>
<evidence type="ECO:0000313" key="2">
    <source>
        <dbReference type="Proteomes" id="UP000004110"/>
    </source>
</evidence>
<comment type="caution">
    <text evidence="1">The sequence shown here is derived from an EMBL/GenBank/DDBJ whole genome shotgun (WGS) entry which is preliminary data.</text>
</comment>
<evidence type="ECO:0000313" key="1">
    <source>
        <dbReference type="EMBL" id="EDO55681.1"/>
    </source>
</evidence>
<reference evidence="1" key="2">
    <citation type="submission" date="2013-11" db="EMBL/GenBank/DDBJ databases">
        <title>Draft genome sequence of Bacteroides uniformis (ATCC 8492).</title>
        <authorList>
            <person name="Sudarsanam P."/>
            <person name="Ley R."/>
            <person name="Guruge J."/>
            <person name="Turnbaugh P.J."/>
            <person name="Mahowald M."/>
            <person name="Liep D."/>
            <person name="Gordon J."/>
        </authorList>
    </citation>
    <scope>NUCLEOTIDE SEQUENCE</scope>
    <source>
        <strain evidence="1">ATCC 8492</strain>
    </source>
</reference>
<sequence length="138" mass="15982">MAWNDLASNECPTKADINARFKEYLNWQSRSITFDNSDYTVNPGGAPWNYLFIWIENTISEWNNRTPYIPIPSCLLIPKADNGAVMTFDIKIYDVEFTLKKLELKNTLKVSFNGTTGDIRLQKENANITCYFNYIVFC</sequence>
<protein>
    <submittedName>
        <fullName evidence="1">Uncharacterized protein</fullName>
    </submittedName>
</protein>
<dbReference type="RefSeq" id="WP_005825565.1">
    <property type="nucleotide sequence ID" value="NZ_DS362237.1"/>
</dbReference>
<gene>
    <name evidence="1" type="ORF">BACUNI_00714</name>
</gene>
<dbReference type="EMBL" id="AAYH02000036">
    <property type="protein sequence ID" value="EDO55681.1"/>
    <property type="molecule type" value="Genomic_DNA"/>
</dbReference>
<organism evidence="1 2">
    <name type="scientific">Bacteroides uniformis (strain ATCC 8492 / DSM 6597 / CCUG 4942 / CIP 103695 / JCM 5828 / KCTC 5204 / NCTC 13054 / VPI 0061)</name>
    <dbReference type="NCBI Taxonomy" id="411479"/>
    <lineage>
        <taxon>Bacteria</taxon>
        <taxon>Pseudomonadati</taxon>
        <taxon>Bacteroidota</taxon>
        <taxon>Bacteroidia</taxon>
        <taxon>Bacteroidales</taxon>
        <taxon>Bacteroidaceae</taxon>
        <taxon>Bacteroides</taxon>
    </lineage>
</organism>
<name>A0ABC9NG44_BACUC</name>
<dbReference type="GeneID" id="99752302"/>
<accession>A0ABC9NG44</accession>
<keyword evidence="2" id="KW-1185">Reference proteome</keyword>
<proteinExistence type="predicted"/>
<reference evidence="1" key="1">
    <citation type="submission" date="2007-06" db="EMBL/GenBank/DDBJ databases">
        <authorList>
            <person name="Fulton L."/>
            <person name="Clifton S."/>
            <person name="Fulton B."/>
            <person name="Xu J."/>
            <person name="Minx P."/>
            <person name="Pepin K.H."/>
            <person name="Johnson M."/>
            <person name="Thiruvilangam P."/>
            <person name="Bhonagiri V."/>
            <person name="Nash W.E."/>
            <person name="Mardis E.R."/>
            <person name="Wilson R.K."/>
        </authorList>
    </citation>
    <scope>NUCLEOTIDE SEQUENCE [LARGE SCALE GENOMIC DNA]</scope>
    <source>
        <strain evidence="1">ATCC 8492</strain>
    </source>
</reference>